<dbReference type="SUPFAM" id="SSF53448">
    <property type="entry name" value="Nucleotide-diphospho-sugar transferases"/>
    <property type="match status" value="1"/>
</dbReference>
<dbReference type="EMBL" id="JBHTLK010000063">
    <property type="protein sequence ID" value="MFD1148412.1"/>
    <property type="molecule type" value="Genomic_DNA"/>
</dbReference>
<protein>
    <submittedName>
        <fullName evidence="1">Glycosyltransferase family 2 protein</fullName>
        <ecNumber evidence="1">2.4.-.-</ecNumber>
    </submittedName>
</protein>
<sequence length="117" mass="12591">MRVLMTLLVRDEADVVAATVEHHLAAGVDFVIATDNGSHDGTVDILESYRDAGVLELHREPSQDYEQGRWVTRMARRAAELGADWVVNADADEFFWPAGATAPGRDALPAAFAAVGG</sequence>
<dbReference type="EC" id="2.4.-.-" evidence="1"/>
<dbReference type="GO" id="GO:0016757">
    <property type="term" value="F:glycosyltransferase activity"/>
    <property type="evidence" value="ECO:0007669"/>
    <property type="project" value="UniProtKB-KW"/>
</dbReference>
<dbReference type="Pfam" id="PF13704">
    <property type="entry name" value="Glyco_tranf_2_4"/>
    <property type="match status" value="1"/>
</dbReference>
<reference evidence="2" key="1">
    <citation type="journal article" date="2019" name="Int. J. Syst. Evol. Microbiol.">
        <title>The Global Catalogue of Microorganisms (GCM) 10K type strain sequencing project: providing services to taxonomists for standard genome sequencing and annotation.</title>
        <authorList>
            <consortium name="The Broad Institute Genomics Platform"/>
            <consortium name="The Broad Institute Genome Sequencing Center for Infectious Disease"/>
            <person name="Wu L."/>
            <person name="Ma J."/>
        </authorList>
    </citation>
    <scope>NUCLEOTIDE SEQUENCE [LARGE SCALE GENOMIC DNA]</scope>
    <source>
        <strain evidence="2">CCUG 60214</strain>
    </source>
</reference>
<keyword evidence="1" id="KW-0808">Transferase</keyword>
<name>A0ABW3QU87_9PSEU</name>
<evidence type="ECO:0000313" key="1">
    <source>
        <dbReference type="EMBL" id="MFD1148412.1"/>
    </source>
</evidence>
<accession>A0ABW3QU87</accession>
<dbReference type="InterPro" id="IPR029044">
    <property type="entry name" value="Nucleotide-diphossugar_trans"/>
</dbReference>
<dbReference type="Proteomes" id="UP001597168">
    <property type="component" value="Unassembled WGS sequence"/>
</dbReference>
<proteinExistence type="predicted"/>
<keyword evidence="1" id="KW-0328">Glycosyltransferase</keyword>
<dbReference type="Gene3D" id="3.90.550.10">
    <property type="entry name" value="Spore Coat Polysaccharide Biosynthesis Protein SpsA, Chain A"/>
    <property type="match status" value="1"/>
</dbReference>
<gene>
    <name evidence="1" type="ORF">ACFQ3T_14875</name>
</gene>
<feature type="non-terminal residue" evidence="1">
    <location>
        <position position="117"/>
    </location>
</feature>
<dbReference type="RefSeq" id="WP_380723839.1">
    <property type="nucleotide sequence ID" value="NZ_JBHTLK010000063.1"/>
</dbReference>
<comment type="caution">
    <text evidence="1">The sequence shown here is derived from an EMBL/GenBank/DDBJ whole genome shotgun (WGS) entry which is preliminary data.</text>
</comment>
<keyword evidence="2" id="KW-1185">Reference proteome</keyword>
<evidence type="ECO:0000313" key="2">
    <source>
        <dbReference type="Proteomes" id="UP001597168"/>
    </source>
</evidence>
<organism evidence="1 2">
    <name type="scientific">Saccharothrix hoggarensis</name>
    <dbReference type="NCBI Taxonomy" id="913853"/>
    <lineage>
        <taxon>Bacteria</taxon>
        <taxon>Bacillati</taxon>
        <taxon>Actinomycetota</taxon>
        <taxon>Actinomycetes</taxon>
        <taxon>Pseudonocardiales</taxon>
        <taxon>Pseudonocardiaceae</taxon>
        <taxon>Saccharothrix</taxon>
    </lineage>
</organism>